<evidence type="ECO:0000313" key="3">
    <source>
        <dbReference type="Proteomes" id="UP001143543"/>
    </source>
</evidence>
<keyword evidence="1" id="KW-0472">Membrane</keyword>
<dbReference type="Proteomes" id="UP001143543">
    <property type="component" value="Unassembled WGS sequence"/>
</dbReference>
<dbReference type="InterPro" id="IPR019734">
    <property type="entry name" value="TPR_rpt"/>
</dbReference>
<dbReference type="SUPFAM" id="SSF48452">
    <property type="entry name" value="TPR-like"/>
    <property type="match status" value="1"/>
</dbReference>
<keyword evidence="1" id="KW-0812">Transmembrane</keyword>
<reference evidence="2" key="1">
    <citation type="submission" date="2022-07" db="EMBL/GenBank/DDBJ databases">
        <title>Taxonomy of Novel Oxalotrophic and Methylotrophic Bacteria.</title>
        <authorList>
            <person name="Sahin N."/>
            <person name="Tani A."/>
        </authorList>
    </citation>
    <scope>NUCLEOTIDE SEQUENCE</scope>
    <source>
        <strain evidence="2">Y10</strain>
    </source>
</reference>
<accession>A0ABQ5MNB6</accession>
<dbReference type="Pfam" id="PF13181">
    <property type="entry name" value="TPR_8"/>
    <property type="match status" value="1"/>
</dbReference>
<evidence type="ECO:0000313" key="2">
    <source>
        <dbReference type="EMBL" id="GLB50896.1"/>
    </source>
</evidence>
<keyword evidence="1" id="KW-1133">Transmembrane helix</keyword>
<dbReference type="EMBL" id="BRVO01000005">
    <property type="protein sequence ID" value="GLB50896.1"/>
    <property type="molecule type" value="Genomic_DNA"/>
</dbReference>
<proteinExistence type="predicted"/>
<keyword evidence="3" id="KW-1185">Reference proteome</keyword>
<dbReference type="RefSeq" id="WP_281766532.1">
    <property type="nucleotide sequence ID" value="NZ_BRVO01000005.1"/>
</dbReference>
<dbReference type="InterPro" id="IPR014562">
    <property type="entry name" value="UCP030959_TPR_rpt-cont"/>
</dbReference>
<evidence type="ECO:0008006" key="4">
    <source>
        <dbReference type="Google" id="ProtNLM"/>
    </source>
</evidence>
<gene>
    <name evidence="2" type="ORF">Y10_32640</name>
</gene>
<protein>
    <recommendedName>
        <fullName evidence="4">Tetratricopeptide repeat protein</fullName>
    </recommendedName>
</protein>
<evidence type="ECO:0000256" key="1">
    <source>
        <dbReference type="SAM" id="Phobius"/>
    </source>
</evidence>
<comment type="caution">
    <text evidence="2">The sequence shown here is derived from an EMBL/GenBank/DDBJ whole genome shotgun (WGS) entry which is preliminary data.</text>
</comment>
<sequence length="239" mass="28582">MYYLVILLQIYCFYHVYSNRNSYYWIFLILFLPGIGSAIYLLTQVFGKTDVGAAQEQAFNVLYPSKRINDLEKKLAFSDTFENRVALADAYFQNKRYEEARDMYLSALKGNYENDYYGISNLIRVYFELENYDKVITYSERFLLKMEFKQSDLQFLYAIALEKTGQTEKAEEALRKVDIPYKNYKERLYLAEFLLAKNYKDEAKELLEDLLSEANHMQRKNYRKYMLIFQKVKALHSQL</sequence>
<dbReference type="InterPro" id="IPR011990">
    <property type="entry name" value="TPR-like_helical_dom_sf"/>
</dbReference>
<dbReference type="PIRSF" id="PIRSF030959">
    <property type="entry name" value="UCP030959"/>
    <property type="match status" value="1"/>
</dbReference>
<name>A0ABQ5MNB6_9FLAO</name>
<organism evidence="2 3">
    <name type="scientific">Neptunitalea lumnitzerae</name>
    <dbReference type="NCBI Taxonomy" id="2965509"/>
    <lineage>
        <taxon>Bacteria</taxon>
        <taxon>Pseudomonadati</taxon>
        <taxon>Bacteroidota</taxon>
        <taxon>Flavobacteriia</taxon>
        <taxon>Flavobacteriales</taxon>
        <taxon>Flavobacteriaceae</taxon>
        <taxon>Neptunitalea</taxon>
    </lineage>
</organism>
<feature type="transmembrane region" description="Helical" evidence="1">
    <location>
        <begin position="23"/>
        <end position="42"/>
    </location>
</feature>
<dbReference type="Gene3D" id="1.25.40.10">
    <property type="entry name" value="Tetratricopeptide repeat domain"/>
    <property type="match status" value="1"/>
</dbReference>